<keyword evidence="3" id="KW-1185">Reference proteome</keyword>
<reference evidence="2 3" key="1">
    <citation type="submission" date="2019-03" db="EMBL/GenBank/DDBJ databases">
        <title>First draft genome of Liparis tanakae, snailfish: a comprehensive survey of snailfish specific genes.</title>
        <authorList>
            <person name="Kim W."/>
            <person name="Song I."/>
            <person name="Jeong J.-H."/>
            <person name="Kim D."/>
            <person name="Kim S."/>
            <person name="Ryu S."/>
            <person name="Song J.Y."/>
            <person name="Lee S.K."/>
        </authorList>
    </citation>
    <scope>NUCLEOTIDE SEQUENCE [LARGE SCALE GENOMIC DNA]</scope>
    <source>
        <tissue evidence="2">Muscle</tissue>
    </source>
</reference>
<comment type="caution">
    <text evidence="2">The sequence shown here is derived from an EMBL/GenBank/DDBJ whole genome shotgun (WGS) entry which is preliminary data.</text>
</comment>
<organism evidence="2 3">
    <name type="scientific">Liparis tanakae</name>
    <name type="common">Tanaka's snailfish</name>
    <dbReference type="NCBI Taxonomy" id="230148"/>
    <lineage>
        <taxon>Eukaryota</taxon>
        <taxon>Metazoa</taxon>
        <taxon>Chordata</taxon>
        <taxon>Craniata</taxon>
        <taxon>Vertebrata</taxon>
        <taxon>Euteleostomi</taxon>
        <taxon>Actinopterygii</taxon>
        <taxon>Neopterygii</taxon>
        <taxon>Teleostei</taxon>
        <taxon>Neoteleostei</taxon>
        <taxon>Acanthomorphata</taxon>
        <taxon>Eupercaria</taxon>
        <taxon>Perciformes</taxon>
        <taxon>Cottioidei</taxon>
        <taxon>Cottales</taxon>
        <taxon>Liparidae</taxon>
        <taxon>Liparis</taxon>
    </lineage>
</organism>
<sequence length="200" mass="21885">MFSRAYSSCSSLKTCLTKNCCSCSLAKLMHSCSKLQPFNKCNSTGGKNDGWTSVSVSVNKVSSRKAAVCDGEDVRRQFAQPPVCVHVHLLRGVDGQQLTLVGLRGDEQLCGKRRGKVQDRKPVPSSTKVPEQPGLVEIPEPDHVVHALHRGGVHGPDGVVRPLVDLVLLWLKLSSVRHFDLRPNRHPGTRVHPYEIALVG</sequence>
<protein>
    <submittedName>
        <fullName evidence="2">Uncharacterized protein</fullName>
    </submittedName>
</protein>
<feature type="compositionally biased region" description="Basic and acidic residues" evidence="1">
    <location>
        <begin position="113"/>
        <end position="122"/>
    </location>
</feature>
<evidence type="ECO:0000313" key="2">
    <source>
        <dbReference type="EMBL" id="TNN74159.1"/>
    </source>
</evidence>
<evidence type="ECO:0000313" key="3">
    <source>
        <dbReference type="Proteomes" id="UP000314294"/>
    </source>
</evidence>
<gene>
    <name evidence="2" type="ORF">EYF80_015604</name>
</gene>
<dbReference type="AlphaFoldDB" id="A0A4Z2I7X4"/>
<name>A0A4Z2I7X4_9TELE</name>
<dbReference type="EMBL" id="SRLO01000117">
    <property type="protein sequence ID" value="TNN74159.1"/>
    <property type="molecule type" value="Genomic_DNA"/>
</dbReference>
<feature type="region of interest" description="Disordered" evidence="1">
    <location>
        <begin position="113"/>
        <end position="134"/>
    </location>
</feature>
<accession>A0A4Z2I7X4</accession>
<evidence type="ECO:0000256" key="1">
    <source>
        <dbReference type="SAM" id="MobiDB-lite"/>
    </source>
</evidence>
<proteinExistence type="predicted"/>
<dbReference type="Proteomes" id="UP000314294">
    <property type="component" value="Unassembled WGS sequence"/>
</dbReference>